<dbReference type="GO" id="GO:1990052">
    <property type="term" value="P:ER to chloroplast lipid transport"/>
    <property type="evidence" value="ECO:0007669"/>
    <property type="project" value="InterPro"/>
</dbReference>
<sequence>MQLPEHDITLEAAWPELFIDRNGKYWDVPESISLDMSSLISDSGLRYRFGVNKNSGHPQAVNAINGDPPLALMPGICAKAAFSYEKSSDIWRQVGKKKISLLRQRRVNFCGLLMMYVSKNLMLQYRESLYDACLVYRLCVHGGTCTAWFGDKERSAVVNLAPSEDGMSIGSYTKQRSMFNADFFGSICYTFQHGKFRKSYGDLTRVDTRLDICSASAFAKGAAHIVSNAFQNAHTEREANPLAPPRLNVILQQQVMGPIVFRIDSKISLGSTPERHGPHFEDVMYSLSYSLRLPTRGKL</sequence>
<reference evidence="1 2" key="1">
    <citation type="submission" date="2020-10" db="EMBL/GenBank/DDBJ databases">
        <title>The Coptis chinensis genome and diversification of protoberbering-type alkaloids.</title>
        <authorList>
            <person name="Wang B."/>
            <person name="Shu S."/>
            <person name="Song C."/>
            <person name="Liu Y."/>
        </authorList>
    </citation>
    <scope>NUCLEOTIDE SEQUENCE [LARGE SCALE GENOMIC DNA]</scope>
    <source>
        <strain evidence="1">HL-2020</strain>
        <tissue evidence="1">Leaf</tissue>
    </source>
</reference>
<dbReference type="InterPro" id="IPR044160">
    <property type="entry name" value="TGD4-like"/>
</dbReference>
<proteinExistence type="predicted"/>
<dbReference type="GO" id="GO:0009941">
    <property type="term" value="C:chloroplast envelope"/>
    <property type="evidence" value="ECO:0007669"/>
    <property type="project" value="TreeGrafter"/>
</dbReference>
<comment type="caution">
    <text evidence="1">The sequence shown here is derived from an EMBL/GenBank/DDBJ whole genome shotgun (WGS) entry which is preliminary data.</text>
</comment>
<evidence type="ECO:0000313" key="2">
    <source>
        <dbReference type="Proteomes" id="UP000631114"/>
    </source>
</evidence>
<accession>A0A835H3P6</accession>
<dbReference type="PANTHER" id="PTHR34954:SF3">
    <property type="entry name" value="EXPRESSED PROTEIN"/>
    <property type="match status" value="1"/>
</dbReference>
<evidence type="ECO:0000313" key="1">
    <source>
        <dbReference type="EMBL" id="KAF9592041.1"/>
    </source>
</evidence>
<keyword evidence="2" id="KW-1185">Reference proteome</keyword>
<name>A0A835H3P6_9MAGN</name>
<dbReference type="PANTHER" id="PTHR34954">
    <property type="entry name" value="EXPRESSED PROTEIN"/>
    <property type="match status" value="1"/>
</dbReference>
<protein>
    <submittedName>
        <fullName evidence="1">Uncharacterized protein</fullName>
    </submittedName>
</protein>
<dbReference type="GO" id="GO:0034196">
    <property type="term" value="P:acylglycerol transport"/>
    <property type="evidence" value="ECO:0007669"/>
    <property type="project" value="InterPro"/>
</dbReference>
<dbReference type="EMBL" id="JADFTS010000008">
    <property type="protein sequence ID" value="KAF9592041.1"/>
    <property type="molecule type" value="Genomic_DNA"/>
</dbReference>
<dbReference type="Proteomes" id="UP000631114">
    <property type="component" value="Unassembled WGS sequence"/>
</dbReference>
<dbReference type="GO" id="GO:0070300">
    <property type="term" value="F:phosphatidic acid binding"/>
    <property type="evidence" value="ECO:0007669"/>
    <property type="project" value="InterPro"/>
</dbReference>
<organism evidence="1 2">
    <name type="scientific">Coptis chinensis</name>
    <dbReference type="NCBI Taxonomy" id="261450"/>
    <lineage>
        <taxon>Eukaryota</taxon>
        <taxon>Viridiplantae</taxon>
        <taxon>Streptophyta</taxon>
        <taxon>Embryophyta</taxon>
        <taxon>Tracheophyta</taxon>
        <taxon>Spermatophyta</taxon>
        <taxon>Magnoliopsida</taxon>
        <taxon>Ranunculales</taxon>
        <taxon>Ranunculaceae</taxon>
        <taxon>Coptidoideae</taxon>
        <taxon>Coptis</taxon>
    </lineage>
</organism>
<dbReference type="OrthoDB" id="512148at2759"/>
<gene>
    <name evidence="1" type="ORF">IFM89_011791</name>
</gene>
<dbReference type="AlphaFoldDB" id="A0A835H3P6"/>